<sequence length="158" mass="18137">MIDKQINTVEDLQQASLAEIRKTFLQLSSPDEAFRVGFFRASFIGPFWLRKTAHPSLALTGLPNWLGKQFKDPQHATNIVNTAKGRTEKYVMSCRQGPSKLDGQMTVYLDYGMSAPMPWRWVRDELRVLNGHTLLCMTIIDLPILRHFPMPFLLSRES</sequence>
<name>A0A6G8RUY0_9GAMM</name>
<evidence type="ECO:0000313" key="1">
    <source>
        <dbReference type="EMBL" id="QIO05742.1"/>
    </source>
</evidence>
<dbReference type="AlphaFoldDB" id="A0A6G8RUY0"/>
<reference evidence="1 2" key="1">
    <citation type="submission" date="2020-03" db="EMBL/GenBank/DDBJ databases">
        <authorList>
            <person name="Zhu W."/>
        </authorList>
    </citation>
    <scope>NUCLEOTIDE SEQUENCE [LARGE SCALE GENOMIC DNA]</scope>
    <source>
        <strain evidence="1 2">323-1</strain>
    </source>
</reference>
<evidence type="ECO:0000313" key="2">
    <source>
        <dbReference type="Proteomes" id="UP000502297"/>
    </source>
</evidence>
<proteinExistence type="predicted"/>
<gene>
    <name evidence="1" type="ORF">G8E00_07135</name>
</gene>
<protein>
    <submittedName>
        <fullName evidence="1">Uncharacterized protein</fullName>
    </submittedName>
</protein>
<organism evidence="1 2">
    <name type="scientific">Acinetobacter shaoyimingii</name>
    <dbReference type="NCBI Taxonomy" id="2715164"/>
    <lineage>
        <taxon>Bacteria</taxon>
        <taxon>Pseudomonadati</taxon>
        <taxon>Pseudomonadota</taxon>
        <taxon>Gammaproteobacteria</taxon>
        <taxon>Moraxellales</taxon>
        <taxon>Moraxellaceae</taxon>
        <taxon>Acinetobacter</taxon>
    </lineage>
</organism>
<dbReference type="EMBL" id="CP049801">
    <property type="protein sequence ID" value="QIO05742.1"/>
    <property type="molecule type" value="Genomic_DNA"/>
</dbReference>
<dbReference type="Proteomes" id="UP000502297">
    <property type="component" value="Chromosome"/>
</dbReference>
<dbReference type="KEGG" id="asha:G8E00_07135"/>
<accession>A0A6G8RUY0</accession>
<keyword evidence="2" id="KW-1185">Reference proteome</keyword>
<dbReference type="RefSeq" id="WP_166223115.1">
    <property type="nucleotide sequence ID" value="NZ_CP049801.1"/>
</dbReference>